<sequence length="341" mass="38732">MNLILPDIHERWPFTVIHSQWEAAVSAESIAWIESLCILSGPRLKQFRAANFGALASIVYYHFTDPRHYRVACDLVNLLFVFDDLSDQLSVQDARTVAATSMDALRNWETPRAAGEHPVGEMHRSFSERLHLISSADVLEEFTVNYNKYLRAVIAEAEDRDRQAVRSSLESYLALRRETGAVTCCFNLLLIPYGIPPHILWDSRIMHLEILGLDLVCVGNDILSFNVEHARGDTHNAVIVVMHERGLSSQDAMDFMGVWYREKVEEFCTAMRDLPPCGSVCVRDQVKMYVTGIANWVTGNYEWSLRSGRYFPAGEDPLGSGWVVPLLESKFNRTKVQLHTL</sequence>
<dbReference type="EC" id="4.2.3.-" evidence="6"/>
<evidence type="ECO:0000256" key="2">
    <source>
        <dbReference type="ARBA" id="ARBA00006333"/>
    </source>
</evidence>
<evidence type="ECO:0000256" key="3">
    <source>
        <dbReference type="ARBA" id="ARBA00022723"/>
    </source>
</evidence>
<keyword evidence="3 6" id="KW-0479">Metal-binding</keyword>
<dbReference type="InterPro" id="IPR008949">
    <property type="entry name" value="Isoprenoid_synthase_dom_sf"/>
</dbReference>
<comment type="similarity">
    <text evidence="2 6">Belongs to the terpene synthase family.</text>
</comment>
<dbReference type="EMBL" id="JARIHO010000101">
    <property type="protein sequence ID" value="KAJ7304570.1"/>
    <property type="molecule type" value="Genomic_DNA"/>
</dbReference>
<dbReference type="Proteomes" id="UP001218218">
    <property type="component" value="Unassembled WGS sequence"/>
</dbReference>
<accession>A0AAD6Z280</accession>
<name>A0AAD6Z280_9AGAR</name>
<protein>
    <recommendedName>
        <fullName evidence="6">Terpene synthase</fullName>
        <ecNumber evidence="6">4.2.3.-</ecNumber>
    </recommendedName>
</protein>
<keyword evidence="4 6" id="KW-0460">Magnesium</keyword>
<evidence type="ECO:0000256" key="4">
    <source>
        <dbReference type="ARBA" id="ARBA00022842"/>
    </source>
</evidence>
<evidence type="ECO:0000313" key="7">
    <source>
        <dbReference type="EMBL" id="KAJ7304570.1"/>
    </source>
</evidence>
<dbReference type="GO" id="GO:0010333">
    <property type="term" value="F:terpene synthase activity"/>
    <property type="evidence" value="ECO:0007669"/>
    <property type="project" value="InterPro"/>
</dbReference>
<dbReference type="SUPFAM" id="SSF48576">
    <property type="entry name" value="Terpenoid synthases"/>
    <property type="match status" value="1"/>
</dbReference>
<dbReference type="PANTHER" id="PTHR35201">
    <property type="entry name" value="TERPENE SYNTHASE"/>
    <property type="match status" value="1"/>
</dbReference>
<comment type="caution">
    <text evidence="7">The sequence shown here is derived from an EMBL/GenBank/DDBJ whole genome shotgun (WGS) entry which is preliminary data.</text>
</comment>
<dbReference type="GO" id="GO:0008299">
    <property type="term" value="P:isoprenoid biosynthetic process"/>
    <property type="evidence" value="ECO:0007669"/>
    <property type="project" value="UniProtKB-ARBA"/>
</dbReference>
<keyword evidence="5 6" id="KW-0456">Lyase</keyword>
<dbReference type="SFLD" id="SFLDS00005">
    <property type="entry name" value="Isoprenoid_Synthase_Type_I"/>
    <property type="match status" value="1"/>
</dbReference>
<dbReference type="AlphaFoldDB" id="A0AAD6Z280"/>
<evidence type="ECO:0000313" key="8">
    <source>
        <dbReference type="Proteomes" id="UP001218218"/>
    </source>
</evidence>
<dbReference type="GO" id="GO:0046872">
    <property type="term" value="F:metal ion binding"/>
    <property type="evidence" value="ECO:0007669"/>
    <property type="project" value="UniProtKB-KW"/>
</dbReference>
<reference evidence="7" key="1">
    <citation type="submission" date="2023-03" db="EMBL/GenBank/DDBJ databases">
        <title>Massive genome expansion in bonnet fungi (Mycena s.s.) driven by repeated elements and novel gene families across ecological guilds.</title>
        <authorList>
            <consortium name="Lawrence Berkeley National Laboratory"/>
            <person name="Harder C.B."/>
            <person name="Miyauchi S."/>
            <person name="Viragh M."/>
            <person name="Kuo A."/>
            <person name="Thoen E."/>
            <person name="Andreopoulos B."/>
            <person name="Lu D."/>
            <person name="Skrede I."/>
            <person name="Drula E."/>
            <person name="Henrissat B."/>
            <person name="Morin E."/>
            <person name="Kohler A."/>
            <person name="Barry K."/>
            <person name="LaButti K."/>
            <person name="Morin E."/>
            <person name="Salamov A."/>
            <person name="Lipzen A."/>
            <person name="Mereny Z."/>
            <person name="Hegedus B."/>
            <person name="Baldrian P."/>
            <person name="Stursova M."/>
            <person name="Weitz H."/>
            <person name="Taylor A."/>
            <person name="Grigoriev I.V."/>
            <person name="Nagy L.G."/>
            <person name="Martin F."/>
            <person name="Kauserud H."/>
        </authorList>
    </citation>
    <scope>NUCLEOTIDE SEQUENCE</scope>
    <source>
        <strain evidence="7">CBHHK002</strain>
    </source>
</reference>
<evidence type="ECO:0000256" key="5">
    <source>
        <dbReference type="ARBA" id="ARBA00023239"/>
    </source>
</evidence>
<organism evidence="7 8">
    <name type="scientific">Mycena albidolilacea</name>
    <dbReference type="NCBI Taxonomy" id="1033008"/>
    <lineage>
        <taxon>Eukaryota</taxon>
        <taxon>Fungi</taxon>
        <taxon>Dikarya</taxon>
        <taxon>Basidiomycota</taxon>
        <taxon>Agaricomycotina</taxon>
        <taxon>Agaricomycetes</taxon>
        <taxon>Agaricomycetidae</taxon>
        <taxon>Agaricales</taxon>
        <taxon>Marasmiineae</taxon>
        <taxon>Mycenaceae</taxon>
        <taxon>Mycena</taxon>
    </lineage>
</organism>
<dbReference type="SFLD" id="SFLDG01020">
    <property type="entry name" value="Terpene_Cyclase_Like_2"/>
    <property type="match status" value="1"/>
</dbReference>
<keyword evidence="8" id="KW-1185">Reference proteome</keyword>
<dbReference type="Gene3D" id="1.10.600.10">
    <property type="entry name" value="Farnesyl Diphosphate Synthase"/>
    <property type="match status" value="1"/>
</dbReference>
<evidence type="ECO:0000256" key="6">
    <source>
        <dbReference type="RuleBase" id="RU366034"/>
    </source>
</evidence>
<dbReference type="PANTHER" id="PTHR35201:SF4">
    <property type="entry name" value="BETA-PINACENE SYNTHASE-RELATED"/>
    <property type="match status" value="1"/>
</dbReference>
<proteinExistence type="inferred from homology"/>
<dbReference type="InterPro" id="IPR034686">
    <property type="entry name" value="Terpene_cyclase-like_2"/>
</dbReference>
<comment type="cofactor">
    <cofactor evidence="1 6">
        <name>Mg(2+)</name>
        <dbReference type="ChEBI" id="CHEBI:18420"/>
    </cofactor>
</comment>
<gene>
    <name evidence="7" type="ORF">DFH08DRAFT_758789</name>
</gene>
<evidence type="ECO:0000256" key="1">
    <source>
        <dbReference type="ARBA" id="ARBA00001946"/>
    </source>
</evidence>
<dbReference type="Pfam" id="PF19086">
    <property type="entry name" value="Terpene_syn_C_2"/>
    <property type="match status" value="1"/>
</dbReference>